<dbReference type="Proteomes" id="UP001204798">
    <property type="component" value="Unassembled WGS sequence"/>
</dbReference>
<gene>
    <name evidence="1" type="ORF">M2350_000397</name>
</gene>
<evidence type="ECO:0000313" key="1">
    <source>
        <dbReference type="EMBL" id="MCS3918000.1"/>
    </source>
</evidence>
<dbReference type="RefSeq" id="WP_302898665.1">
    <property type="nucleotide sequence ID" value="NZ_CP130454.1"/>
</dbReference>
<evidence type="ECO:0000313" key="2">
    <source>
        <dbReference type="Proteomes" id="UP001204798"/>
    </source>
</evidence>
<keyword evidence="2" id="KW-1185">Reference proteome</keyword>
<organism evidence="1 2">
    <name type="scientific">Candidatus Fervidibacter sacchari</name>
    <dbReference type="NCBI Taxonomy" id="1448929"/>
    <lineage>
        <taxon>Bacteria</taxon>
        <taxon>Candidatus Fervidibacterota</taxon>
        <taxon>Candidatus Fervidibacter</taxon>
    </lineage>
</organism>
<sequence>MPLVVFPTEVERGTVRNAFDLRVEKATALSYEWRGEGGTGPHMRITGAKVHLPEGRTLELPENQWVRFEIECALGSDSTGKWSLTVKIPGQPVRTFKDLPFATPNFKTLTGVWFIGSATTATSYYLDNFVLNVYSEEKVVIVEN</sequence>
<accession>A0ABT2EJI0</accession>
<name>A0ABT2EJI0_9BACT</name>
<protein>
    <submittedName>
        <fullName evidence="1">Uncharacterized protein</fullName>
    </submittedName>
</protein>
<proteinExistence type="predicted"/>
<comment type="caution">
    <text evidence="1">The sequence shown here is derived from an EMBL/GenBank/DDBJ whole genome shotgun (WGS) entry which is preliminary data.</text>
</comment>
<reference evidence="1 2" key="1">
    <citation type="submission" date="2022-08" db="EMBL/GenBank/DDBJ databases">
        <title>Bacterial and archaeal communities from various locations to study Microbial Dark Matter (Phase II).</title>
        <authorList>
            <person name="Stepanauskas R."/>
        </authorList>
    </citation>
    <scope>NUCLEOTIDE SEQUENCE [LARGE SCALE GENOMIC DNA]</scope>
    <source>
        <strain evidence="1 2">PD1</strain>
    </source>
</reference>
<dbReference type="EMBL" id="JANUCP010000001">
    <property type="protein sequence ID" value="MCS3918000.1"/>
    <property type="molecule type" value="Genomic_DNA"/>
</dbReference>